<gene>
    <name evidence="1" type="ORF">SAMN05421773_11018</name>
</gene>
<keyword evidence="2" id="KW-1185">Reference proteome</keyword>
<accession>A0A1I1PRY2</accession>
<dbReference type="STRING" id="910347.SAMN05421773_11018"/>
<evidence type="ECO:0000313" key="1">
    <source>
        <dbReference type="EMBL" id="SFD12606.1"/>
    </source>
</evidence>
<sequence length="88" mass="9012">MADLAMPERCSAAHESDPTPCLGVPDAVTVVDAGGTEVDGCVPHAARLFAELCDVRLTTGPGGRDQDATAALRAALELPPSVWVGEGR</sequence>
<dbReference type="Proteomes" id="UP000199207">
    <property type="component" value="Unassembled WGS sequence"/>
</dbReference>
<reference evidence="1 2" key="1">
    <citation type="submission" date="2016-10" db="EMBL/GenBank/DDBJ databases">
        <authorList>
            <person name="de Groot N.N."/>
        </authorList>
    </citation>
    <scope>NUCLEOTIDE SEQUENCE [LARGE SCALE GENOMIC DNA]</scope>
    <source>
        <strain evidence="1 2">CGMCC 4.5739</strain>
    </source>
</reference>
<evidence type="ECO:0000313" key="2">
    <source>
        <dbReference type="Proteomes" id="UP000199207"/>
    </source>
</evidence>
<protein>
    <submittedName>
        <fullName evidence="1">Uncharacterized protein</fullName>
    </submittedName>
</protein>
<name>A0A1I1PRY2_9ACTN</name>
<dbReference type="EMBL" id="FOLM01000010">
    <property type="protein sequence ID" value="SFD12606.1"/>
    <property type="molecule type" value="Genomic_DNA"/>
</dbReference>
<organism evidence="1 2">
    <name type="scientific">Streptomyces aidingensis</name>
    <dbReference type="NCBI Taxonomy" id="910347"/>
    <lineage>
        <taxon>Bacteria</taxon>
        <taxon>Bacillati</taxon>
        <taxon>Actinomycetota</taxon>
        <taxon>Actinomycetes</taxon>
        <taxon>Kitasatosporales</taxon>
        <taxon>Streptomycetaceae</taxon>
        <taxon>Streptomyces</taxon>
    </lineage>
</organism>
<proteinExistence type="predicted"/>
<dbReference type="AlphaFoldDB" id="A0A1I1PRY2"/>
<dbReference type="RefSeq" id="WP_175541470.1">
    <property type="nucleotide sequence ID" value="NZ_FOLM01000010.1"/>
</dbReference>